<evidence type="ECO:0000256" key="4">
    <source>
        <dbReference type="ARBA" id="ARBA00048448"/>
    </source>
</evidence>
<organism evidence="8 9">
    <name type="scientific">Exophiala spinifera</name>
    <dbReference type="NCBI Taxonomy" id="91928"/>
    <lineage>
        <taxon>Eukaryota</taxon>
        <taxon>Fungi</taxon>
        <taxon>Dikarya</taxon>
        <taxon>Ascomycota</taxon>
        <taxon>Pezizomycotina</taxon>
        <taxon>Eurotiomycetes</taxon>
        <taxon>Chaetothyriomycetidae</taxon>
        <taxon>Chaetothyriales</taxon>
        <taxon>Herpotrichiellaceae</taxon>
        <taxon>Exophiala</taxon>
    </lineage>
</organism>
<comment type="cofactor">
    <cofactor evidence="1 6">
        <name>FAD</name>
        <dbReference type="ChEBI" id="CHEBI:57692"/>
    </cofactor>
</comment>
<dbReference type="AlphaFoldDB" id="A0A0D1ZLS5"/>
<feature type="binding site" evidence="5">
    <location>
        <position position="384"/>
    </location>
    <ligand>
        <name>substrate</name>
    </ligand>
</feature>
<dbReference type="HOGENOM" id="CLU_004498_9_0_1"/>
<dbReference type="GO" id="GO:0097621">
    <property type="term" value="F:monoamine oxidase activity"/>
    <property type="evidence" value="ECO:0007669"/>
    <property type="project" value="UniProtKB-EC"/>
</dbReference>
<evidence type="ECO:0000256" key="2">
    <source>
        <dbReference type="ARBA" id="ARBA00005995"/>
    </source>
</evidence>
<sequence>MPRAREGYLWTKTGLTQGLTTNAVVSSTKSIRSHYDVIIIGAGFAGLIAARELSRQHRLSVLIVEGRDRVGGRTWTANAHREEFEMGGTWVHWNQPHLYAELYRYNLHKNLKTSAGTLAAEKTYYRGAGGREAQVEEVDGQDFGQIAQAVADRFFVLDGLNSRELMPYPHDPFRDPAPWKKYDHLTIRQRLDQLDLPTVHKDYFETLCNSFGSATGTEIGFVEALRWYALGGHSMDRVFELAGIYKLGNGGMTSFALKILQDTRCDILLDTVISEIIQQSPCGSTIVKSQNTQTVLNGKAVISTVPLNCLGDISFTPPLGGPKREAISKGHINKGAKIHFKLKATEPGWFAAANGYGDSSFCFSFSDHNGHGPSGPDGTYCIGFGYNGFVPDPRDSTTIIDEFKRNLRPDAEVEAYLTHDWANDPLAKGVWSSWGSGCMTKYTKVLQEPHGQVFFASGDWADGWRGFIDGAIESGRKAANEVAALFDTSAQAKL</sequence>
<evidence type="ECO:0000256" key="5">
    <source>
        <dbReference type="PIRSR" id="PIRSR601613-1"/>
    </source>
</evidence>
<dbReference type="InterPro" id="IPR050703">
    <property type="entry name" value="Flavin_MAO"/>
</dbReference>
<evidence type="ECO:0000313" key="8">
    <source>
        <dbReference type="EMBL" id="KIW13792.1"/>
    </source>
</evidence>
<dbReference type="OrthoDB" id="7777654at2759"/>
<comment type="similarity">
    <text evidence="2 6">Belongs to the flavin monoamine oxidase family.</text>
</comment>
<evidence type="ECO:0000259" key="7">
    <source>
        <dbReference type="Pfam" id="PF01593"/>
    </source>
</evidence>
<dbReference type="EC" id="1.4.3.-" evidence="6"/>
<keyword evidence="6" id="KW-0274">FAD</keyword>
<proteinExistence type="inferred from homology"/>
<dbReference type="PRINTS" id="PR00757">
    <property type="entry name" value="AMINEOXDASEF"/>
</dbReference>
<dbReference type="EMBL" id="KN847497">
    <property type="protein sequence ID" value="KIW13792.1"/>
    <property type="molecule type" value="Genomic_DNA"/>
</dbReference>
<dbReference type="PANTHER" id="PTHR43563">
    <property type="entry name" value="AMINE OXIDASE"/>
    <property type="match status" value="1"/>
</dbReference>
<dbReference type="STRING" id="91928.A0A0D1ZLS5"/>
<dbReference type="PANTHER" id="PTHR43563:SF1">
    <property type="entry name" value="AMINE OXIDASE [FLAVIN-CONTAINING] B"/>
    <property type="match status" value="1"/>
</dbReference>
<dbReference type="GeneID" id="27336067"/>
<evidence type="ECO:0000313" key="9">
    <source>
        <dbReference type="Proteomes" id="UP000053328"/>
    </source>
</evidence>
<dbReference type="InterPro" id="IPR036188">
    <property type="entry name" value="FAD/NAD-bd_sf"/>
</dbReference>
<dbReference type="Pfam" id="PF01593">
    <property type="entry name" value="Amino_oxidase"/>
    <property type="match status" value="1"/>
</dbReference>
<dbReference type="Gene3D" id="3.50.50.60">
    <property type="entry name" value="FAD/NAD(P)-binding domain"/>
    <property type="match status" value="2"/>
</dbReference>
<keyword evidence="9" id="KW-1185">Reference proteome</keyword>
<keyword evidence="6" id="KW-0285">Flavoprotein</keyword>
<reference evidence="8 9" key="1">
    <citation type="submission" date="2015-01" db="EMBL/GenBank/DDBJ databases">
        <title>The Genome Sequence of Exophiala spinifera CBS89968.</title>
        <authorList>
            <consortium name="The Broad Institute Genomics Platform"/>
            <person name="Cuomo C."/>
            <person name="de Hoog S."/>
            <person name="Gorbushina A."/>
            <person name="Stielow B."/>
            <person name="Teixiera M."/>
            <person name="Abouelleil A."/>
            <person name="Chapman S.B."/>
            <person name="Priest M."/>
            <person name="Young S.K."/>
            <person name="Wortman J."/>
            <person name="Nusbaum C."/>
            <person name="Birren B."/>
        </authorList>
    </citation>
    <scope>NUCLEOTIDE SEQUENCE [LARGE SCALE GENOMIC DNA]</scope>
    <source>
        <strain evidence="8 9">CBS 89968</strain>
    </source>
</reference>
<name>A0A0D1ZLS5_9EURO</name>
<dbReference type="InterPro" id="IPR001613">
    <property type="entry name" value="Flavin_amine_oxidase"/>
</dbReference>
<dbReference type="VEuPathDB" id="FungiDB:PV08_08984"/>
<dbReference type="InterPro" id="IPR002937">
    <property type="entry name" value="Amino_oxidase"/>
</dbReference>
<evidence type="ECO:0000256" key="6">
    <source>
        <dbReference type="RuleBase" id="RU362067"/>
    </source>
</evidence>
<evidence type="ECO:0000256" key="3">
    <source>
        <dbReference type="ARBA" id="ARBA00023002"/>
    </source>
</evidence>
<dbReference type="Proteomes" id="UP000053328">
    <property type="component" value="Unassembled WGS sequence"/>
</dbReference>
<comment type="catalytic activity">
    <reaction evidence="4">
        <text>a secondary aliphatic amine + O2 + H2O = a primary amine + an aldehyde + H2O2</text>
        <dbReference type="Rhea" id="RHEA:26414"/>
        <dbReference type="ChEBI" id="CHEBI:15377"/>
        <dbReference type="ChEBI" id="CHEBI:15379"/>
        <dbReference type="ChEBI" id="CHEBI:16240"/>
        <dbReference type="ChEBI" id="CHEBI:17478"/>
        <dbReference type="ChEBI" id="CHEBI:58855"/>
        <dbReference type="ChEBI" id="CHEBI:65296"/>
        <dbReference type="EC" id="1.4.3.4"/>
    </reaction>
</comment>
<evidence type="ECO:0000256" key="1">
    <source>
        <dbReference type="ARBA" id="ARBA00001974"/>
    </source>
</evidence>
<protein>
    <recommendedName>
        <fullName evidence="6">Amine oxidase</fullName>
        <ecNumber evidence="6">1.4.3.-</ecNumber>
    </recommendedName>
</protein>
<dbReference type="SUPFAM" id="SSF51905">
    <property type="entry name" value="FAD/NAD(P)-binding domain"/>
    <property type="match status" value="1"/>
</dbReference>
<feature type="domain" description="Amine oxidase" evidence="7">
    <location>
        <begin position="44"/>
        <end position="482"/>
    </location>
</feature>
<keyword evidence="3 6" id="KW-0560">Oxidoreductase</keyword>
<dbReference type="Gene3D" id="3.90.660.10">
    <property type="match status" value="2"/>
</dbReference>
<accession>A0A0D1ZLS5</accession>
<gene>
    <name evidence="8" type="ORF">PV08_08984</name>
</gene>
<dbReference type="RefSeq" id="XP_016234008.1">
    <property type="nucleotide sequence ID" value="XM_016383305.1"/>
</dbReference>